<organism evidence="1 2">
    <name type="scientific">Catellatospora aurea</name>
    <dbReference type="NCBI Taxonomy" id="1337874"/>
    <lineage>
        <taxon>Bacteria</taxon>
        <taxon>Bacillati</taxon>
        <taxon>Actinomycetota</taxon>
        <taxon>Actinomycetes</taxon>
        <taxon>Micromonosporales</taxon>
        <taxon>Micromonosporaceae</taxon>
        <taxon>Catellatospora</taxon>
    </lineage>
</organism>
<dbReference type="Proteomes" id="UP001596392">
    <property type="component" value="Unassembled WGS sequence"/>
</dbReference>
<evidence type="ECO:0000313" key="1">
    <source>
        <dbReference type="EMBL" id="MFC7247171.1"/>
    </source>
</evidence>
<keyword evidence="2" id="KW-1185">Reference proteome</keyword>
<name>A0ABW2H4I1_9ACTN</name>
<dbReference type="RefSeq" id="WP_376809926.1">
    <property type="nucleotide sequence ID" value="NZ_JBHTAC010000051.1"/>
</dbReference>
<gene>
    <name evidence="1" type="ORF">ACFQO7_32255</name>
</gene>
<reference evidence="2" key="1">
    <citation type="journal article" date="2019" name="Int. J. Syst. Evol. Microbiol.">
        <title>The Global Catalogue of Microorganisms (GCM) 10K type strain sequencing project: providing services to taxonomists for standard genome sequencing and annotation.</title>
        <authorList>
            <consortium name="The Broad Institute Genomics Platform"/>
            <consortium name="The Broad Institute Genome Sequencing Center for Infectious Disease"/>
            <person name="Wu L."/>
            <person name="Ma J."/>
        </authorList>
    </citation>
    <scope>NUCLEOTIDE SEQUENCE [LARGE SCALE GENOMIC DNA]</scope>
    <source>
        <strain evidence="2">CGMCC 1.9106</strain>
    </source>
</reference>
<proteinExistence type="predicted"/>
<comment type="caution">
    <text evidence="1">The sequence shown here is derived from an EMBL/GenBank/DDBJ whole genome shotgun (WGS) entry which is preliminary data.</text>
</comment>
<dbReference type="EMBL" id="JBHTAC010000051">
    <property type="protein sequence ID" value="MFC7247171.1"/>
    <property type="molecule type" value="Genomic_DNA"/>
</dbReference>
<evidence type="ECO:0000313" key="2">
    <source>
        <dbReference type="Proteomes" id="UP001596392"/>
    </source>
</evidence>
<protein>
    <submittedName>
        <fullName evidence="1">Uncharacterized protein</fullName>
    </submittedName>
</protein>
<sequence>MTRRFGNRSTFAVEVGEVWSRDLRIVDLWAAGKRLTTDDNTAFVPSICHQMRLTAALVRQREIPPCPFPGRPSEEIFRRLRADGTEFAEPYWFMGWSEILDNVSKYAYLDDDLVIVFAFWRATHPLPEDLGKVFTARIPPDEFAATAQEAADLLYTEWAG</sequence>
<accession>A0ABW2H4I1</accession>